<protein>
    <submittedName>
        <fullName evidence="1">Uncharacterized protein</fullName>
    </submittedName>
</protein>
<sequence>MFNQIYLSALANFVESTLDFHPDFEDDAFAFDFEGERIYCERKRNCFDLYVGNERFQLPRC</sequence>
<comment type="caution">
    <text evidence="1">The sequence shown here is derived from an EMBL/GenBank/DDBJ whole genome shotgun (WGS) entry which is preliminary data.</text>
</comment>
<keyword evidence="2" id="KW-1185">Reference proteome</keyword>
<organism evidence="1 2">
    <name type="scientific">Stakelama pacifica</name>
    <dbReference type="NCBI Taxonomy" id="517720"/>
    <lineage>
        <taxon>Bacteria</taxon>
        <taxon>Pseudomonadati</taxon>
        <taxon>Pseudomonadota</taxon>
        <taxon>Alphaproteobacteria</taxon>
        <taxon>Sphingomonadales</taxon>
        <taxon>Sphingomonadaceae</taxon>
        <taxon>Stakelama</taxon>
    </lineage>
</organism>
<dbReference type="AlphaFoldDB" id="A0A4R6FZG3"/>
<evidence type="ECO:0000313" key="1">
    <source>
        <dbReference type="EMBL" id="TDN86535.1"/>
    </source>
</evidence>
<accession>A0A4R6FZG3</accession>
<name>A0A4R6FZG3_9SPHN</name>
<proteinExistence type="predicted"/>
<reference evidence="1 2" key="1">
    <citation type="submission" date="2019-03" db="EMBL/GenBank/DDBJ databases">
        <title>Genomic Encyclopedia of Type Strains, Phase IV (KMG-IV): sequencing the most valuable type-strain genomes for metagenomic binning, comparative biology and taxonomic classification.</title>
        <authorList>
            <person name="Goeker M."/>
        </authorList>
    </citation>
    <scope>NUCLEOTIDE SEQUENCE [LARGE SCALE GENOMIC DNA]</scope>
    <source>
        <strain evidence="1 2">DSM 25059</strain>
    </source>
</reference>
<dbReference type="EMBL" id="SNWD01000001">
    <property type="protein sequence ID" value="TDN86535.1"/>
    <property type="molecule type" value="Genomic_DNA"/>
</dbReference>
<gene>
    <name evidence="1" type="ORF">EV664_101106</name>
</gene>
<evidence type="ECO:0000313" key="2">
    <source>
        <dbReference type="Proteomes" id="UP000295493"/>
    </source>
</evidence>
<dbReference type="Proteomes" id="UP000295493">
    <property type="component" value="Unassembled WGS sequence"/>
</dbReference>
<dbReference type="RefSeq" id="WP_133493750.1">
    <property type="nucleotide sequence ID" value="NZ_BMLU01000001.1"/>
</dbReference>